<evidence type="ECO:0000256" key="2">
    <source>
        <dbReference type="PROSITE-ProRule" id="PRU00335"/>
    </source>
</evidence>
<evidence type="ECO:0000259" key="3">
    <source>
        <dbReference type="PROSITE" id="PS50977"/>
    </source>
</evidence>
<evidence type="ECO:0000256" key="1">
    <source>
        <dbReference type="ARBA" id="ARBA00023125"/>
    </source>
</evidence>
<gene>
    <name evidence="4" type="ORF">GJQ55_09085</name>
</gene>
<keyword evidence="5" id="KW-1185">Reference proteome</keyword>
<feature type="domain" description="HTH tetR-type" evidence="3">
    <location>
        <begin position="12"/>
        <end position="72"/>
    </location>
</feature>
<name>A0A9X7UX93_9GAMM</name>
<keyword evidence="1 2" id="KW-0238">DNA-binding</keyword>
<evidence type="ECO:0000313" key="4">
    <source>
        <dbReference type="EMBL" id="QQD24605.1"/>
    </source>
</evidence>
<reference evidence="4 5" key="1">
    <citation type="submission" date="2019-11" db="EMBL/GenBank/DDBJ databases">
        <title>Venatorbacter sp. nov. a predator of Campylobacter and other Gram-negative bacteria.</title>
        <authorList>
            <person name="Saeedi A."/>
            <person name="Cummings N.J."/>
            <person name="Connerton I.F."/>
            <person name="Connerton P.L."/>
        </authorList>
    </citation>
    <scope>NUCLEOTIDE SEQUENCE [LARGE SCALE GENOMIC DNA]</scope>
    <source>
        <strain evidence="4">XL5</strain>
    </source>
</reference>
<dbReference type="InterPro" id="IPR036271">
    <property type="entry name" value="Tet_transcr_reg_TetR-rel_C_sf"/>
</dbReference>
<dbReference type="InterPro" id="IPR001647">
    <property type="entry name" value="HTH_TetR"/>
</dbReference>
<dbReference type="SUPFAM" id="SSF48498">
    <property type="entry name" value="Tetracyclin repressor-like, C-terminal domain"/>
    <property type="match status" value="1"/>
</dbReference>
<dbReference type="RefSeq" id="WP_228344664.1">
    <property type="nucleotide sequence ID" value="NZ_CP046056.1"/>
</dbReference>
<dbReference type="PRINTS" id="PR00455">
    <property type="entry name" value="HTHTETR"/>
</dbReference>
<dbReference type="SUPFAM" id="SSF46689">
    <property type="entry name" value="Homeodomain-like"/>
    <property type="match status" value="1"/>
</dbReference>
<proteinExistence type="predicted"/>
<dbReference type="PROSITE" id="PS50977">
    <property type="entry name" value="HTH_TETR_2"/>
    <property type="match status" value="1"/>
</dbReference>
<dbReference type="PANTHER" id="PTHR30055:SF220">
    <property type="entry name" value="TETR-FAMILY REGULATORY PROTEIN"/>
    <property type="match status" value="1"/>
</dbReference>
<protein>
    <submittedName>
        <fullName evidence="4">TetR family transcriptional regulator</fullName>
    </submittedName>
</protein>
<organism evidence="4 5">
    <name type="scientific">Venatoribacter cucullus</name>
    <dbReference type="NCBI Taxonomy" id="2661630"/>
    <lineage>
        <taxon>Bacteria</taxon>
        <taxon>Pseudomonadati</taxon>
        <taxon>Pseudomonadota</taxon>
        <taxon>Gammaproteobacteria</taxon>
        <taxon>Oceanospirillales</taxon>
        <taxon>Oceanospirillaceae</taxon>
        <taxon>Venatoribacter</taxon>
    </lineage>
</organism>
<dbReference type="InterPro" id="IPR050109">
    <property type="entry name" value="HTH-type_TetR-like_transc_reg"/>
</dbReference>
<dbReference type="EMBL" id="CP046056">
    <property type="protein sequence ID" value="QQD24605.1"/>
    <property type="molecule type" value="Genomic_DNA"/>
</dbReference>
<dbReference type="Proteomes" id="UP000596074">
    <property type="component" value="Chromosome"/>
</dbReference>
<feature type="DNA-binding region" description="H-T-H motif" evidence="2">
    <location>
        <begin position="35"/>
        <end position="54"/>
    </location>
</feature>
<dbReference type="Pfam" id="PF00440">
    <property type="entry name" value="TetR_N"/>
    <property type="match status" value="1"/>
</dbReference>
<dbReference type="PANTHER" id="PTHR30055">
    <property type="entry name" value="HTH-TYPE TRANSCRIPTIONAL REGULATOR RUTR"/>
    <property type="match status" value="1"/>
</dbReference>
<dbReference type="GO" id="GO:0003700">
    <property type="term" value="F:DNA-binding transcription factor activity"/>
    <property type="evidence" value="ECO:0007669"/>
    <property type="project" value="TreeGrafter"/>
</dbReference>
<sequence>MPKKPFTTEEINAQRERIMDSAAQVMAEVGFHHLSMRKLATELGMTASNIYNYFPDKETLFLHSRRRGFELAFAALSRQQMADSARHALCASAGQLIAFAQRWPGYYQLMLQPPLLSLQEADQASQEIRLQVGRLAEEWQRHWLALLQDAVPAMQQQPEPQRMQLALFFITSLHGLIDAYRYQSLPLLLDGVELIPDALVQNHLVWLLAALAQQAEKTGVS</sequence>
<evidence type="ECO:0000313" key="5">
    <source>
        <dbReference type="Proteomes" id="UP000596074"/>
    </source>
</evidence>
<dbReference type="KEGG" id="vcw:GJQ55_09085"/>
<dbReference type="Gene3D" id="1.10.10.60">
    <property type="entry name" value="Homeodomain-like"/>
    <property type="match status" value="1"/>
</dbReference>
<accession>A0A9X7UX93</accession>
<dbReference type="GO" id="GO:0000976">
    <property type="term" value="F:transcription cis-regulatory region binding"/>
    <property type="evidence" value="ECO:0007669"/>
    <property type="project" value="TreeGrafter"/>
</dbReference>
<dbReference type="Gene3D" id="1.10.357.10">
    <property type="entry name" value="Tetracycline Repressor, domain 2"/>
    <property type="match status" value="1"/>
</dbReference>
<dbReference type="InterPro" id="IPR009057">
    <property type="entry name" value="Homeodomain-like_sf"/>
</dbReference>
<dbReference type="AlphaFoldDB" id="A0A9X7UX93"/>